<dbReference type="GO" id="GO:0003677">
    <property type="term" value="F:DNA binding"/>
    <property type="evidence" value="ECO:0007669"/>
    <property type="project" value="UniProtKB-KW"/>
</dbReference>
<feature type="domain" description="HTH marR-type" evidence="6">
    <location>
        <begin position="13"/>
        <end position="144"/>
    </location>
</feature>
<dbReference type="SMART" id="SM00347">
    <property type="entry name" value="HTH_MARR"/>
    <property type="match status" value="1"/>
</dbReference>
<dbReference type="InterPro" id="IPR055166">
    <property type="entry name" value="Transc_reg_Sar_Rot_HTH"/>
</dbReference>
<comment type="caution">
    <text evidence="7">The sequence shown here is derived from an EMBL/GenBank/DDBJ whole genome shotgun (WGS) entry which is preliminary data.</text>
</comment>
<proteinExistence type="predicted"/>
<dbReference type="RefSeq" id="WP_343049133.1">
    <property type="nucleotide sequence ID" value="NZ_JACHXZ010000003.1"/>
</dbReference>
<evidence type="ECO:0000256" key="1">
    <source>
        <dbReference type="ARBA" id="ARBA00004496"/>
    </source>
</evidence>
<evidence type="ECO:0000313" key="7">
    <source>
        <dbReference type="EMBL" id="MBB3169473.1"/>
    </source>
</evidence>
<evidence type="ECO:0000259" key="6">
    <source>
        <dbReference type="PROSITE" id="PS50995"/>
    </source>
</evidence>
<dbReference type="PANTHER" id="PTHR33164">
    <property type="entry name" value="TRANSCRIPTIONAL REGULATOR, MARR FAMILY"/>
    <property type="match status" value="1"/>
</dbReference>
<dbReference type="GO" id="GO:0005737">
    <property type="term" value="C:cytoplasm"/>
    <property type="evidence" value="ECO:0007669"/>
    <property type="project" value="UniProtKB-SubCell"/>
</dbReference>
<dbReference type="Proteomes" id="UP000559987">
    <property type="component" value="Unassembled WGS sequence"/>
</dbReference>
<keyword evidence="5" id="KW-0804">Transcription</keyword>
<gene>
    <name evidence="7" type="ORF">FHS30_002681</name>
</gene>
<comment type="subcellular location">
    <subcellularLocation>
        <location evidence="1">Cytoplasm</location>
    </subcellularLocation>
</comment>
<dbReference type="GO" id="GO:0003700">
    <property type="term" value="F:DNA-binding transcription factor activity"/>
    <property type="evidence" value="ECO:0007669"/>
    <property type="project" value="InterPro"/>
</dbReference>
<organism evidence="7 8">
    <name type="scientific">Simiduia aestuariiviva</name>
    <dbReference type="NCBI Taxonomy" id="1510459"/>
    <lineage>
        <taxon>Bacteria</taxon>
        <taxon>Pseudomonadati</taxon>
        <taxon>Pseudomonadota</taxon>
        <taxon>Gammaproteobacteria</taxon>
        <taxon>Cellvibrionales</taxon>
        <taxon>Cellvibrionaceae</taxon>
        <taxon>Simiduia</taxon>
    </lineage>
</organism>
<dbReference type="Gene3D" id="1.10.10.10">
    <property type="entry name" value="Winged helix-like DNA-binding domain superfamily/Winged helix DNA-binding domain"/>
    <property type="match status" value="1"/>
</dbReference>
<dbReference type="InterPro" id="IPR000835">
    <property type="entry name" value="HTH_MarR-typ"/>
</dbReference>
<protein>
    <submittedName>
        <fullName evidence="7">DNA-binding MarR family transcriptional regulator</fullName>
    </submittedName>
</protein>
<dbReference type="Pfam" id="PF22381">
    <property type="entry name" value="Staph_reg_Sar_Rot"/>
    <property type="match status" value="1"/>
</dbReference>
<evidence type="ECO:0000256" key="4">
    <source>
        <dbReference type="ARBA" id="ARBA00023125"/>
    </source>
</evidence>
<keyword evidence="8" id="KW-1185">Reference proteome</keyword>
<dbReference type="InterPro" id="IPR039422">
    <property type="entry name" value="MarR/SlyA-like"/>
</dbReference>
<evidence type="ECO:0000256" key="5">
    <source>
        <dbReference type="ARBA" id="ARBA00023163"/>
    </source>
</evidence>
<dbReference type="PRINTS" id="PR00598">
    <property type="entry name" value="HTHMARR"/>
</dbReference>
<sequence>MDANRDALLVQLDQQLCFKLYAASRLMVKAYRPLLDDMGITYPQYLVLMVLWESESALTVGDLGERLILDSGTLTPLLKRMELNGLLRRQRSDEDERQVRVSVTKAGKALQVKAIDWVKRSSSQLHSEDLDVAALQTQLKGLLKMLG</sequence>
<evidence type="ECO:0000313" key="8">
    <source>
        <dbReference type="Proteomes" id="UP000559987"/>
    </source>
</evidence>
<keyword evidence="3" id="KW-0805">Transcription regulation</keyword>
<accession>A0A839UNZ2</accession>
<dbReference type="GO" id="GO:0006950">
    <property type="term" value="P:response to stress"/>
    <property type="evidence" value="ECO:0007669"/>
    <property type="project" value="TreeGrafter"/>
</dbReference>
<dbReference type="PANTHER" id="PTHR33164:SF5">
    <property type="entry name" value="ORGANIC HYDROPEROXIDE RESISTANCE TRANSCRIPTIONAL REGULATOR"/>
    <property type="match status" value="1"/>
</dbReference>
<dbReference type="EMBL" id="JACHXZ010000003">
    <property type="protein sequence ID" value="MBB3169473.1"/>
    <property type="molecule type" value="Genomic_DNA"/>
</dbReference>
<dbReference type="PROSITE" id="PS50995">
    <property type="entry name" value="HTH_MARR_2"/>
    <property type="match status" value="1"/>
</dbReference>
<dbReference type="FunFam" id="1.10.10.10:FF:000163">
    <property type="entry name" value="MarR family transcriptional regulator"/>
    <property type="match status" value="1"/>
</dbReference>
<keyword evidence="4 7" id="KW-0238">DNA-binding</keyword>
<evidence type="ECO:0000256" key="3">
    <source>
        <dbReference type="ARBA" id="ARBA00023015"/>
    </source>
</evidence>
<name>A0A839UNZ2_9GAMM</name>
<dbReference type="InterPro" id="IPR036390">
    <property type="entry name" value="WH_DNA-bd_sf"/>
</dbReference>
<dbReference type="InterPro" id="IPR036388">
    <property type="entry name" value="WH-like_DNA-bd_sf"/>
</dbReference>
<reference evidence="7 8" key="1">
    <citation type="submission" date="2020-08" db="EMBL/GenBank/DDBJ databases">
        <title>Genomic Encyclopedia of Type Strains, Phase III (KMG-III): the genomes of soil and plant-associated and newly described type strains.</title>
        <authorList>
            <person name="Whitman W."/>
        </authorList>
    </citation>
    <scope>NUCLEOTIDE SEQUENCE [LARGE SCALE GENOMIC DNA]</scope>
    <source>
        <strain evidence="7 8">CECT 8571</strain>
    </source>
</reference>
<evidence type="ECO:0000256" key="2">
    <source>
        <dbReference type="ARBA" id="ARBA00022490"/>
    </source>
</evidence>
<dbReference type="AlphaFoldDB" id="A0A839UNZ2"/>
<keyword evidence="2" id="KW-0963">Cytoplasm</keyword>
<dbReference type="SUPFAM" id="SSF46785">
    <property type="entry name" value="Winged helix' DNA-binding domain"/>
    <property type="match status" value="1"/>
</dbReference>